<sequence length="198" mass="21614">MKISLKQIGGNFWWHWFLGTMGAFFLSLLLIEVGEKPDLGVGYGLIGGAVIGLAQSWVLKEYIAHSWRWMWMSVIAWGLVGGSSVGVVGWITPAGEAIVFRAIYGALHGAAFGIWMGVAQWFALRHNINRAWRWPWILALCWSVGLGLGWTFGGVLRLLTGMFLGELVGLTIAWLAVASLTGIALNRLLSDAKKTAGN</sequence>
<evidence type="ECO:0000313" key="2">
    <source>
        <dbReference type="EMBL" id="HGG02816.1"/>
    </source>
</evidence>
<comment type="caution">
    <text evidence="2">The sequence shown here is derived from an EMBL/GenBank/DDBJ whole genome shotgun (WGS) entry which is preliminary data.</text>
</comment>
<keyword evidence="1" id="KW-1133">Transmembrane helix</keyword>
<feature type="transmembrane region" description="Helical" evidence="1">
    <location>
        <begin position="103"/>
        <end position="124"/>
    </location>
</feature>
<dbReference type="EMBL" id="DSPX01000200">
    <property type="protein sequence ID" value="HGG02816.1"/>
    <property type="molecule type" value="Genomic_DNA"/>
</dbReference>
<feature type="transmembrane region" description="Helical" evidence="1">
    <location>
        <begin position="40"/>
        <end position="59"/>
    </location>
</feature>
<protein>
    <submittedName>
        <fullName evidence="2">Uncharacterized protein</fullName>
    </submittedName>
</protein>
<keyword evidence="1" id="KW-0812">Transmembrane</keyword>
<keyword evidence="1" id="KW-0472">Membrane</keyword>
<gene>
    <name evidence="2" type="ORF">ENR15_19780</name>
</gene>
<feature type="transmembrane region" description="Helical" evidence="1">
    <location>
        <begin position="136"/>
        <end position="156"/>
    </location>
</feature>
<feature type="transmembrane region" description="Helical" evidence="1">
    <location>
        <begin position="12"/>
        <end position="34"/>
    </location>
</feature>
<feature type="transmembrane region" description="Helical" evidence="1">
    <location>
        <begin position="162"/>
        <end position="185"/>
    </location>
</feature>
<feature type="transmembrane region" description="Helical" evidence="1">
    <location>
        <begin position="71"/>
        <end position="91"/>
    </location>
</feature>
<dbReference type="SUPFAM" id="SSF56796">
    <property type="entry name" value="Dehydroquinate synthase-like"/>
    <property type="match status" value="1"/>
</dbReference>
<proteinExistence type="predicted"/>
<name>A0A7C3VUA4_9CYAN</name>
<accession>A0A7C3VUA4</accession>
<organism evidence="2">
    <name type="scientific">Planktothricoides sp. SpSt-374</name>
    <dbReference type="NCBI Taxonomy" id="2282167"/>
    <lineage>
        <taxon>Bacteria</taxon>
        <taxon>Bacillati</taxon>
        <taxon>Cyanobacteriota</taxon>
        <taxon>Cyanophyceae</taxon>
        <taxon>Oscillatoriophycideae</taxon>
        <taxon>Oscillatoriales</taxon>
        <taxon>Oscillatoriaceae</taxon>
        <taxon>Planktothricoides</taxon>
    </lineage>
</organism>
<reference evidence="2" key="1">
    <citation type="journal article" date="2020" name="mSystems">
        <title>Genome- and Community-Level Interaction Insights into Carbon Utilization and Element Cycling Functions of Hydrothermarchaeota in Hydrothermal Sediment.</title>
        <authorList>
            <person name="Zhou Z."/>
            <person name="Liu Y."/>
            <person name="Xu W."/>
            <person name="Pan J."/>
            <person name="Luo Z.H."/>
            <person name="Li M."/>
        </authorList>
    </citation>
    <scope>NUCLEOTIDE SEQUENCE [LARGE SCALE GENOMIC DNA]</scope>
    <source>
        <strain evidence="2">SpSt-374</strain>
    </source>
</reference>
<evidence type="ECO:0000256" key="1">
    <source>
        <dbReference type="SAM" id="Phobius"/>
    </source>
</evidence>
<dbReference type="AlphaFoldDB" id="A0A7C3VUA4"/>